<comment type="caution">
    <text evidence="5">The sequence shown here is derived from an EMBL/GenBank/DDBJ whole genome shotgun (WGS) entry which is preliminary data.</text>
</comment>
<evidence type="ECO:0000256" key="3">
    <source>
        <dbReference type="ARBA" id="ARBA00022729"/>
    </source>
</evidence>
<sequence>MKCIGILCALLMTASGWTQYANNEVVAALKQEAVADATQITAIATNTSEIYKSLRFSFSIFTTDENNVLTKNVKEGRFTVKANESIVLSNAIVANDETNKVVILVLIYDEDRIIGKDRVAFNEAPDKVSRLTDDPKEPEDGIELKGIVIEETKTKPGKDFYDFFYQSYLMNQINGNKVVGIYETLSFGRSTIIQVKIEETVLHEFLGKPDLEYLEEMSRVAIRKVYKYFKDARNQKKAIFQY</sequence>
<keyword evidence="3 4" id="KW-0732">Signal</keyword>
<evidence type="ECO:0000256" key="4">
    <source>
        <dbReference type="SAM" id="SignalP"/>
    </source>
</evidence>
<dbReference type="InterPro" id="IPR018900">
    <property type="entry name" value="Curli_CsgE"/>
</dbReference>
<evidence type="ECO:0000256" key="2">
    <source>
        <dbReference type="ARBA" id="ARBA00014024"/>
    </source>
</evidence>
<comment type="function">
    <text evidence="1">May be involved in the biogenesis of curli organelles.</text>
</comment>
<dbReference type="Pfam" id="PF10627">
    <property type="entry name" value="CsgE"/>
    <property type="match status" value="1"/>
</dbReference>
<organism evidence="5 6">
    <name type="scientific">Aquimarina hainanensis</name>
    <dbReference type="NCBI Taxonomy" id="1578017"/>
    <lineage>
        <taxon>Bacteria</taxon>
        <taxon>Pseudomonadati</taxon>
        <taxon>Bacteroidota</taxon>
        <taxon>Flavobacteriia</taxon>
        <taxon>Flavobacteriales</taxon>
        <taxon>Flavobacteriaceae</taxon>
        <taxon>Aquimarina</taxon>
    </lineage>
</organism>
<feature type="signal peptide" evidence="4">
    <location>
        <begin position="1"/>
        <end position="20"/>
    </location>
</feature>
<name>A0ABW5NAQ5_9FLAO</name>
<evidence type="ECO:0000313" key="6">
    <source>
        <dbReference type="Proteomes" id="UP001597459"/>
    </source>
</evidence>
<evidence type="ECO:0000313" key="5">
    <source>
        <dbReference type="EMBL" id="MFD2592099.1"/>
    </source>
</evidence>
<protein>
    <recommendedName>
        <fullName evidence="2">Curli production assembly/transport component CsgE</fullName>
    </recommendedName>
</protein>
<reference evidence="6" key="1">
    <citation type="journal article" date="2019" name="Int. J. Syst. Evol. Microbiol.">
        <title>The Global Catalogue of Microorganisms (GCM) 10K type strain sequencing project: providing services to taxonomists for standard genome sequencing and annotation.</title>
        <authorList>
            <consortium name="The Broad Institute Genomics Platform"/>
            <consortium name="The Broad Institute Genome Sequencing Center for Infectious Disease"/>
            <person name="Wu L."/>
            <person name="Ma J."/>
        </authorList>
    </citation>
    <scope>NUCLEOTIDE SEQUENCE [LARGE SCALE GENOMIC DNA]</scope>
    <source>
        <strain evidence="6">KCTC 42423</strain>
    </source>
</reference>
<dbReference type="Proteomes" id="UP001597459">
    <property type="component" value="Unassembled WGS sequence"/>
</dbReference>
<accession>A0ABW5NAQ5</accession>
<dbReference type="EMBL" id="JBHULX010000030">
    <property type="protein sequence ID" value="MFD2592099.1"/>
    <property type="molecule type" value="Genomic_DNA"/>
</dbReference>
<feature type="chain" id="PRO_5047344999" description="Curli production assembly/transport component CsgE" evidence="4">
    <location>
        <begin position="21"/>
        <end position="242"/>
    </location>
</feature>
<gene>
    <name evidence="5" type="ORF">ACFSTE_14770</name>
</gene>
<evidence type="ECO:0000256" key="1">
    <source>
        <dbReference type="ARBA" id="ARBA00003989"/>
    </source>
</evidence>
<keyword evidence="6" id="KW-1185">Reference proteome</keyword>
<dbReference type="RefSeq" id="WP_176027065.1">
    <property type="nucleotide sequence ID" value="NZ_JBHSJV010000001.1"/>
</dbReference>
<proteinExistence type="predicted"/>